<evidence type="ECO:0000313" key="6">
    <source>
        <dbReference type="EMBL" id="CAH0382369.1"/>
    </source>
</evidence>
<dbReference type="GO" id="GO:0007005">
    <property type="term" value="P:mitochondrion organization"/>
    <property type="evidence" value="ECO:0007669"/>
    <property type="project" value="InterPro"/>
</dbReference>
<dbReference type="KEGG" id="btab:109043924"/>
<organism evidence="6 7">
    <name type="scientific">Bemisia tabaci</name>
    <name type="common">Sweetpotato whitefly</name>
    <name type="synonym">Aleurodes tabaci</name>
    <dbReference type="NCBI Taxonomy" id="7038"/>
    <lineage>
        <taxon>Eukaryota</taxon>
        <taxon>Metazoa</taxon>
        <taxon>Ecdysozoa</taxon>
        <taxon>Arthropoda</taxon>
        <taxon>Hexapoda</taxon>
        <taxon>Insecta</taxon>
        <taxon>Pterygota</taxon>
        <taxon>Neoptera</taxon>
        <taxon>Paraneoptera</taxon>
        <taxon>Hemiptera</taxon>
        <taxon>Sternorrhyncha</taxon>
        <taxon>Aleyrodoidea</taxon>
        <taxon>Aleyrodidae</taxon>
        <taxon>Aleyrodinae</taxon>
        <taxon>Bemisia</taxon>
    </lineage>
</organism>
<evidence type="ECO:0000259" key="4">
    <source>
        <dbReference type="Pfam" id="PF10644"/>
    </source>
</evidence>
<proteinExistence type="inferred from homology"/>
<keyword evidence="7" id="KW-1185">Reference proteome</keyword>
<comment type="subcellular location">
    <subcellularLocation>
        <location evidence="1">Mitochondrion</location>
    </subcellularLocation>
</comment>
<feature type="domain" description="DML1/Misato tubulin" evidence="5">
    <location>
        <begin position="139"/>
        <end position="322"/>
    </location>
</feature>
<evidence type="ECO:0000256" key="3">
    <source>
        <dbReference type="ARBA" id="ARBA00023128"/>
    </source>
</evidence>
<gene>
    <name evidence="6" type="ORF">BEMITA_LOCUS1916</name>
</gene>
<name>A0A9P0A222_BEMTA</name>
<keyword evidence="3" id="KW-0496">Mitochondrion</keyword>
<dbReference type="InterPro" id="IPR019605">
    <property type="entry name" value="Misato_II_tubulin-like"/>
</dbReference>
<dbReference type="AlphaFoldDB" id="A0A9P0A222"/>
<dbReference type="PANTHER" id="PTHR13391:SF0">
    <property type="entry name" value="PROTEIN MISATO HOMOLOG 1"/>
    <property type="match status" value="1"/>
</dbReference>
<dbReference type="SUPFAM" id="SSF52490">
    <property type="entry name" value="Tubulin nucleotide-binding domain-like"/>
    <property type="match status" value="1"/>
</dbReference>
<dbReference type="CDD" id="cd06060">
    <property type="entry name" value="misato"/>
    <property type="match status" value="1"/>
</dbReference>
<dbReference type="Pfam" id="PF14881">
    <property type="entry name" value="Tubulin_3"/>
    <property type="match status" value="1"/>
</dbReference>
<evidence type="ECO:0008006" key="8">
    <source>
        <dbReference type="Google" id="ProtNLM"/>
    </source>
</evidence>
<evidence type="ECO:0000256" key="1">
    <source>
        <dbReference type="ARBA" id="ARBA00004173"/>
    </source>
</evidence>
<dbReference type="GO" id="GO:0005739">
    <property type="term" value="C:mitochondrion"/>
    <property type="evidence" value="ECO:0007669"/>
    <property type="project" value="UniProtKB-SubCell"/>
</dbReference>
<evidence type="ECO:0000313" key="7">
    <source>
        <dbReference type="Proteomes" id="UP001152759"/>
    </source>
</evidence>
<dbReference type="InterPro" id="IPR049942">
    <property type="entry name" value="DML1/Misato"/>
</dbReference>
<evidence type="ECO:0000259" key="5">
    <source>
        <dbReference type="Pfam" id="PF14881"/>
    </source>
</evidence>
<sequence length="547" mass="61628">MSSGREVITLQFGHQSNFVGAHWWNIQESGFIYDPTSPPSEINHDVLYREGINHRNEVTFTPRAIVVDLHGSLNHLKTSGELYDDPGVPSPETIPWQEDKIEVVTTDQPVKNEFLQNLEKEDGEGVPENGKMIFELDNDINVWSDYLKTRFHPRTLSIVNEYKHNDNNRPFESYIQGSEVWNSPNFGEDWCDKCRLFVEESDNLQGFQILMDSTNGFSGLAGEALQYLNDEYNSKSVLTFPVLMSTSSSHSTDEESMRIVNLVMAFAKSSEFSSLVVPMSCHNTTWRQYGPGRNFQHLNYDVNFSYHTSAILASYLETISLYYRRRSDAYRMLNLCSSVTPTGRKMANAVLSLPFALGENGNLLRTLELWEGPLWSSLTPHCEVDESVALQSIAVRGIQKHQLVPTILRPQDQCNPLFNHTTSAGMLDAYLTFSCDGVSSQVISIEENISTTAPYPNIFSEHIQRDGSFSSNPRPSFMAVEKSSSIAGLQSAKSTGDMLSSLHSEASRLNLRRILKSATSDLEVEDYSEAKETLLCLSECYSDNMFI</sequence>
<dbReference type="InterPro" id="IPR029209">
    <property type="entry name" value="DML1/Misato_tubulin"/>
</dbReference>
<dbReference type="Pfam" id="PF10644">
    <property type="entry name" value="Misat_Tub_SegII"/>
    <property type="match status" value="1"/>
</dbReference>
<accession>A0A9P0A222</accession>
<dbReference type="PANTHER" id="PTHR13391">
    <property type="entry name" value="MITOCHONDRIAL DISTRIBUTION REGULATOR MISATO"/>
    <property type="match status" value="1"/>
</dbReference>
<dbReference type="EMBL" id="OU963862">
    <property type="protein sequence ID" value="CAH0382369.1"/>
    <property type="molecule type" value="Genomic_DNA"/>
</dbReference>
<dbReference type="Proteomes" id="UP001152759">
    <property type="component" value="Chromosome 1"/>
</dbReference>
<feature type="domain" description="Misato Segment II tubulin-like" evidence="4">
    <location>
        <begin position="5"/>
        <end position="120"/>
    </location>
</feature>
<protein>
    <recommendedName>
        <fullName evidence="8">Protein misato</fullName>
    </recommendedName>
</protein>
<reference evidence="6" key="1">
    <citation type="submission" date="2021-12" db="EMBL/GenBank/DDBJ databases">
        <authorList>
            <person name="King R."/>
        </authorList>
    </citation>
    <scope>NUCLEOTIDE SEQUENCE</scope>
</reference>
<dbReference type="InterPro" id="IPR036525">
    <property type="entry name" value="Tubulin/FtsZ_GTPase_sf"/>
</dbReference>
<comment type="similarity">
    <text evidence="2">Belongs to the misato family.</text>
</comment>
<evidence type="ECO:0000256" key="2">
    <source>
        <dbReference type="ARBA" id="ARBA00008507"/>
    </source>
</evidence>
<dbReference type="Gene3D" id="3.40.50.1440">
    <property type="entry name" value="Tubulin/FtsZ, GTPase domain"/>
    <property type="match status" value="1"/>
</dbReference>